<name>A0ABT8L5I2_9BACT</name>
<dbReference type="RefSeq" id="WP_346758300.1">
    <property type="nucleotide sequence ID" value="NZ_JAUJEB010000001.1"/>
</dbReference>
<proteinExistence type="predicted"/>
<comment type="caution">
    <text evidence="1">The sequence shown here is derived from an EMBL/GenBank/DDBJ whole genome shotgun (WGS) entry which is preliminary data.</text>
</comment>
<sequence>MNKEKRNQKSIREIRAQINDPIPGNLYNPKDRLLEWLMAITWAILFSLFI</sequence>
<evidence type="ECO:0000313" key="1">
    <source>
        <dbReference type="EMBL" id="MDN5212984.1"/>
    </source>
</evidence>
<dbReference type="Proteomes" id="UP001172083">
    <property type="component" value="Unassembled WGS sequence"/>
</dbReference>
<organism evidence="1 2">
    <name type="scientific">Agaribacillus aureus</name>
    <dbReference type="NCBI Taxonomy" id="3051825"/>
    <lineage>
        <taxon>Bacteria</taxon>
        <taxon>Pseudomonadati</taxon>
        <taxon>Bacteroidota</taxon>
        <taxon>Cytophagia</taxon>
        <taxon>Cytophagales</taxon>
        <taxon>Splendidivirgaceae</taxon>
        <taxon>Agaribacillus</taxon>
    </lineage>
</organism>
<keyword evidence="2" id="KW-1185">Reference proteome</keyword>
<evidence type="ECO:0000313" key="2">
    <source>
        <dbReference type="Proteomes" id="UP001172083"/>
    </source>
</evidence>
<gene>
    <name evidence="1" type="ORF">QQ020_13035</name>
</gene>
<reference evidence="1" key="1">
    <citation type="submission" date="2023-06" db="EMBL/GenBank/DDBJ databases">
        <title>Genomic of Agaribacillus aureum.</title>
        <authorList>
            <person name="Wang G."/>
        </authorList>
    </citation>
    <scope>NUCLEOTIDE SEQUENCE</scope>
    <source>
        <strain evidence="1">BMA12</strain>
    </source>
</reference>
<protein>
    <submittedName>
        <fullName evidence="1">Uncharacterized protein</fullName>
    </submittedName>
</protein>
<dbReference type="EMBL" id="JAUJEB010000001">
    <property type="protein sequence ID" value="MDN5212984.1"/>
    <property type="molecule type" value="Genomic_DNA"/>
</dbReference>
<accession>A0ABT8L5I2</accession>